<sequence>MSSELTASVQLAGDDPVGFAERADDLGYRGVWTGELWGTDAFVTLARIAERTDIDVGTSIVNAYSRSPAALAGAAANISEATNGQVTLGVGTSTEKAVEDLHGTEFENPPRRLHETIALARRFLETDERVSYDGELFSVADFPGLDADVPVYAAALGPATRRATGRVADGWLPHNIPFERLEPAFELVARTAREAGRDPDDIDVVPYVPAAVSADGEEAYDALRGHLAYYVGSADGYKNAVAQAFPDEAEAVADAWRSGDRAAARERVSDEMVDALGVAGTPEGARERLREVAALPVVDEPLVVTPSNASVELAMETVAALAPANL</sequence>
<evidence type="ECO:0000313" key="4">
    <source>
        <dbReference type="Proteomes" id="UP001500194"/>
    </source>
</evidence>
<dbReference type="Pfam" id="PF00296">
    <property type="entry name" value="Bac_luciferase"/>
    <property type="match status" value="1"/>
</dbReference>
<dbReference type="EMBL" id="BAAADU010000002">
    <property type="protein sequence ID" value="GAA0655635.1"/>
    <property type="molecule type" value="Genomic_DNA"/>
</dbReference>
<dbReference type="CDD" id="cd01097">
    <property type="entry name" value="Tetrahydromethanopterin_reductase"/>
    <property type="match status" value="1"/>
</dbReference>
<name>A0AAV3T1L4_9EURY</name>
<gene>
    <name evidence="3" type="ORF">GCM10009019_19290</name>
</gene>
<keyword evidence="4" id="KW-1185">Reference proteome</keyword>
<feature type="domain" description="Luciferase-like" evidence="2">
    <location>
        <begin position="16"/>
        <end position="295"/>
    </location>
</feature>
<evidence type="ECO:0000259" key="2">
    <source>
        <dbReference type="Pfam" id="PF00296"/>
    </source>
</evidence>
<dbReference type="InterPro" id="IPR050564">
    <property type="entry name" value="F420-G6PD/mer"/>
</dbReference>
<proteinExistence type="predicted"/>
<dbReference type="GeneID" id="68573388"/>
<dbReference type="SUPFAM" id="SSF51679">
    <property type="entry name" value="Bacterial luciferase-like"/>
    <property type="match status" value="1"/>
</dbReference>
<dbReference type="GO" id="GO:0016705">
    <property type="term" value="F:oxidoreductase activity, acting on paired donors, with incorporation or reduction of molecular oxygen"/>
    <property type="evidence" value="ECO:0007669"/>
    <property type="project" value="InterPro"/>
</dbReference>
<dbReference type="InterPro" id="IPR011251">
    <property type="entry name" value="Luciferase-like_dom"/>
</dbReference>
<dbReference type="Gene3D" id="3.20.20.30">
    <property type="entry name" value="Luciferase-like domain"/>
    <property type="match status" value="1"/>
</dbReference>
<keyword evidence="1" id="KW-0560">Oxidoreductase</keyword>
<accession>A0AAV3T1L4</accession>
<comment type="caution">
    <text evidence="3">The sequence shown here is derived from an EMBL/GenBank/DDBJ whole genome shotgun (WGS) entry which is preliminary data.</text>
</comment>
<dbReference type="RefSeq" id="WP_227260132.1">
    <property type="nucleotide sequence ID" value="NZ_BAAADU010000002.1"/>
</dbReference>
<dbReference type="PANTHER" id="PTHR43244">
    <property type="match status" value="1"/>
</dbReference>
<dbReference type="PANTHER" id="PTHR43244:SF1">
    <property type="entry name" value="5,10-METHYLENETETRAHYDROMETHANOPTERIN REDUCTASE"/>
    <property type="match status" value="1"/>
</dbReference>
<evidence type="ECO:0000313" key="3">
    <source>
        <dbReference type="EMBL" id="GAA0655635.1"/>
    </source>
</evidence>
<evidence type="ECO:0000256" key="1">
    <source>
        <dbReference type="ARBA" id="ARBA00023002"/>
    </source>
</evidence>
<dbReference type="Proteomes" id="UP001500194">
    <property type="component" value="Unassembled WGS sequence"/>
</dbReference>
<organism evidence="3 4">
    <name type="scientific">Salarchaeum japonicum</name>
    <dbReference type="NCBI Taxonomy" id="555573"/>
    <lineage>
        <taxon>Archaea</taxon>
        <taxon>Methanobacteriati</taxon>
        <taxon>Methanobacteriota</taxon>
        <taxon>Stenosarchaea group</taxon>
        <taxon>Halobacteria</taxon>
        <taxon>Halobacteriales</taxon>
        <taxon>Halobacteriaceae</taxon>
    </lineage>
</organism>
<reference evidence="3 4" key="1">
    <citation type="journal article" date="2019" name="Int. J. Syst. Evol. Microbiol.">
        <title>The Global Catalogue of Microorganisms (GCM) 10K type strain sequencing project: providing services to taxonomists for standard genome sequencing and annotation.</title>
        <authorList>
            <consortium name="The Broad Institute Genomics Platform"/>
            <consortium name="The Broad Institute Genome Sequencing Center for Infectious Disease"/>
            <person name="Wu L."/>
            <person name="Ma J."/>
        </authorList>
    </citation>
    <scope>NUCLEOTIDE SEQUENCE [LARGE SCALE GENOMIC DNA]</scope>
    <source>
        <strain evidence="3 4">JCM 16327</strain>
    </source>
</reference>
<protein>
    <submittedName>
        <fullName evidence="3">TIGR04024 family LLM class F420-dependent oxidoreductase</fullName>
    </submittedName>
</protein>
<dbReference type="AlphaFoldDB" id="A0AAV3T1L4"/>
<dbReference type="InterPro" id="IPR036661">
    <property type="entry name" value="Luciferase-like_sf"/>
</dbReference>